<evidence type="ECO:0000256" key="2">
    <source>
        <dbReference type="ARBA" id="ARBA00022692"/>
    </source>
</evidence>
<sequence>MKGLHYQLKSVLRDKFCLMTFLLPIVVAAALNFVGAIDFTTLGELHFGVLKGGLPTQTVSWLERYGPVTVYQTMEELTEAVIEPSTNLIGVEADGNGIKTMLSGDELDIFRQTADTLPDLYEQRHATGQTEVRILERPDVMAGFQDMFIAVTLIVAMFMGCTFNAMNMISEKEDGVAFINEILPMTHSQYIMQKLFVGFICGCLSSVITVCICFRLSLKNAALMLVLIVLSAFVAALIGLFIGRTSSGLMVGVVYIKIIMILFMAAPILRFLVGIRQPLLSAVCYLVPSQATFEGIMDLSTGSGAVAVKDIFILLAHCIGWFLLYIGLSVHRRKNA</sequence>
<evidence type="ECO:0000256" key="3">
    <source>
        <dbReference type="ARBA" id="ARBA00022989"/>
    </source>
</evidence>
<comment type="subcellular location">
    <subcellularLocation>
        <location evidence="1">Membrane</location>
        <topology evidence="1">Multi-pass membrane protein</topology>
    </subcellularLocation>
</comment>
<gene>
    <name evidence="7" type="ORF">E1963_02645</name>
</gene>
<dbReference type="InterPro" id="IPR013525">
    <property type="entry name" value="ABC2_TM"/>
</dbReference>
<evidence type="ECO:0000259" key="6">
    <source>
        <dbReference type="Pfam" id="PF12698"/>
    </source>
</evidence>
<evidence type="ECO:0000256" key="4">
    <source>
        <dbReference type="ARBA" id="ARBA00023136"/>
    </source>
</evidence>
<feature type="transmembrane region" description="Helical" evidence="5">
    <location>
        <begin position="195"/>
        <end position="217"/>
    </location>
</feature>
<evidence type="ECO:0000313" key="8">
    <source>
        <dbReference type="Proteomes" id="UP000295710"/>
    </source>
</evidence>
<comment type="caution">
    <text evidence="7">The sequence shown here is derived from an EMBL/GenBank/DDBJ whole genome shotgun (WGS) entry which is preliminary data.</text>
</comment>
<keyword evidence="8" id="KW-1185">Reference proteome</keyword>
<name>A0A4R4FH61_9FIRM</name>
<dbReference type="GO" id="GO:0140359">
    <property type="term" value="F:ABC-type transporter activity"/>
    <property type="evidence" value="ECO:0007669"/>
    <property type="project" value="InterPro"/>
</dbReference>
<organism evidence="7 8">
    <name type="scientific">Extibacter muris</name>
    <dbReference type="NCBI Taxonomy" id="1796622"/>
    <lineage>
        <taxon>Bacteria</taxon>
        <taxon>Bacillati</taxon>
        <taxon>Bacillota</taxon>
        <taxon>Clostridia</taxon>
        <taxon>Lachnospirales</taxon>
        <taxon>Lachnospiraceae</taxon>
        <taxon>Extibacter</taxon>
    </lineage>
</organism>
<evidence type="ECO:0000313" key="7">
    <source>
        <dbReference type="EMBL" id="TDA23007.1"/>
    </source>
</evidence>
<dbReference type="AlphaFoldDB" id="A0A4R4FH61"/>
<feature type="transmembrane region" description="Helical" evidence="5">
    <location>
        <begin position="311"/>
        <end position="330"/>
    </location>
</feature>
<reference evidence="7 8" key="1">
    <citation type="journal article" date="2016" name="Nat. Microbiol.">
        <title>The Mouse Intestinal Bacterial Collection (miBC) provides host-specific insight into cultured diversity and functional potential of the gut microbiota.</title>
        <authorList>
            <person name="Lagkouvardos I."/>
            <person name="Pukall R."/>
            <person name="Abt B."/>
            <person name="Foesel B.U."/>
            <person name="Meier-Kolthoff J.P."/>
            <person name="Kumar N."/>
            <person name="Bresciani A."/>
            <person name="Martinez I."/>
            <person name="Just S."/>
            <person name="Ziegler C."/>
            <person name="Brugiroux S."/>
            <person name="Garzetti D."/>
            <person name="Wenning M."/>
            <person name="Bui T.P."/>
            <person name="Wang J."/>
            <person name="Hugenholtz F."/>
            <person name="Plugge C.M."/>
            <person name="Peterson D.A."/>
            <person name="Hornef M.W."/>
            <person name="Baines J.F."/>
            <person name="Smidt H."/>
            <person name="Walter J."/>
            <person name="Kristiansen K."/>
            <person name="Nielsen H.B."/>
            <person name="Haller D."/>
            <person name="Overmann J."/>
            <person name="Stecher B."/>
            <person name="Clavel T."/>
        </authorList>
    </citation>
    <scope>NUCLEOTIDE SEQUENCE [LARGE SCALE GENOMIC DNA]</scope>
    <source>
        <strain evidence="7 8">DSM 28560</strain>
    </source>
</reference>
<feature type="transmembrane region" description="Helical" evidence="5">
    <location>
        <begin position="254"/>
        <end position="273"/>
    </location>
</feature>
<dbReference type="Proteomes" id="UP000295710">
    <property type="component" value="Unassembled WGS sequence"/>
</dbReference>
<feature type="transmembrane region" description="Helical" evidence="5">
    <location>
        <begin position="16"/>
        <end position="37"/>
    </location>
</feature>
<protein>
    <submittedName>
        <fullName evidence="7">ABC transporter permease</fullName>
    </submittedName>
</protein>
<feature type="domain" description="ABC-2 type transporter transmembrane" evidence="6">
    <location>
        <begin position="16"/>
        <end position="324"/>
    </location>
</feature>
<keyword evidence="3 5" id="KW-1133">Transmembrane helix</keyword>
<evidence type="ECO:0000256" key="5">
    <source>
        <dbReference type="SAM" id="Phobius"/>
    </source>
</evidence>
<dbReference type="EMBL" id="SMMX01000002">
    <property type="protein sequence ID" value="TDA23007.1"/>
    <property type="molecule type" value="Genomic_DNA"/>
</dbReference>
<evidence type="ECO:0000256" key="1">
    <source>
        <dbReference type="ARBA" id="ARBA00004141"/>
    </source>
</evidence>
<feature type="transmembrane region" description="Helical" evidence="5">
    <location>
        <begin position="147"/>
        <end position="166"/>
    </location>
</feature>
<accession>A0A4R4FH61</accession>
<keyword evidence="4 5" id="KW-0472">Membrane</keyword>
<dbReference type="Pfam" id="PF12698">
    <property type="entry name" value="ABC2_membrane_3"/>
    <property type="match status" value="1"/>
</dbReference>
<dbReference type="GO" id="GO:0016020">
    <property type="term" value="C:membrane"/>
    <property type="evidence" value="ECO:0007669"/>
    <property type="project" value="UniProtKB-SubCell"/>
</dbReference>
<proteinExistence type="predicted"/>
<feature type="transmembrane region" description="Helical" evidence="5">
    <location>
        <begin position="223"/>
        <end position="242"/>
    </location>
</feature>
<keyword evidence="2 5" id="KW-0812">Transmembrane</keyword>
<dbReference type="RefSeq" id="WP_132274935.1">
    <property type="nucleotide sequence ID" value="NZ_JAOBST010000003.1"/>
</dbReference>